<sequence length="57" mass="5827">AYQAPPSMGFSRQEYWSGVPSSGLPCPPPGDLPNLGIEPASLTSPAMPGGFFTTSAT</sequence>
<accession>L8IEF3</accession>
<evidence type="ECO:0000313" key="2">
    <source>
        <dbReference type="EMBL" id="ELR54606.1"/>
    </source>
</evidence>
<proteinExistence type="predicted"/>
<organism evidence="2 3">
    <name type="scientific">Bos mutus</name>
    <name type="common">wild yak</name>
    <dbReference type="NCBI Taxonomy" id="72004"/>
    <lineage>
        <taxon>Eukaryota</taxon>
        <taxon>Metazoa</taxon>
        <taxon>Chordata</taxon>
        <taxon>Craniata</taxon>
        <taxon>Vertebrata</taxon>
        <taxon>Euteleostomi</taxon>
        <taxon>Mammalia</taxon>
        <taxon>Eutheria</taxon>
        <taxon>Laurasiatheria</taxon>
        <taxon>Artiodactyla</taxon>
        <taxon>Ruminantia</taxon>
        <taxon>Pecora</taxon>
        <taxon>Bovidae</taxon>
        <taxon>Bovinae</taxon>
        <taxon>Bos</taxon>
    </lineage>
</organism>
<dbReference type="EMBL" id="JH881387">
    <property type="protein sequence ID" value="ELR54606.1"/>
    <property type="molecule type" value="Genomic_DNA"/>
</dbReference>
<evidence type="ECO:0000256" key="1">
    <source>
        <dbReference type="SAM" id="MobiDB-lite"/>
    </source>
</evidence>
<protein>
    <submittedName>
        <fullName evidence="2">Uncharacterized protein</fullName>
    </submittedName>
</protein>
<gene>
    <name evidence="2" type="ORF">M91_07548</name>
</gene>
<feature type="non-terminal residue" evidence="2">
    <location>
        <position position="57"/>
    </location>
</feature>
<dbReference type="Proteomes" id="UP000011080">
    <property type="component" value="Unassembled WGS sequence"/>
</dbReference>
<reference evidence="2 3" key="1">
    <citation type="journal article" date="2012" name="Nat. Genet.">
        <title>The yak genome and adaptation to life at high altitude.</title>
        <authorList>
            <person name="Qiu Q."/>
            <person name="Zhang G."/>
            <person name="Ma T."/>
            <person name="Qian W."/>
            <person name="Wang J."/>
            <person name="Ye Z."/>
            <person name="Cao C."/>
            <person name="Hu Q."/>
            <person name="Kim J."/>
            <person name="Larkin D.M."/>
            <person name="Auvil L."/>
            <person name="Capitanu B."/>
            <person name="Ma J."/>
            <person name="Lewin H.A."/>
            <person name="Qian X."/>
            <person name="Lang Y."/>
            <person name="Zhou R."/>
            <person name="Wang L."/>
            <person name="Wang K."/>
            <person name="Xia J."/>
            <person name="Liao S."/>
            <person name="Pan S."/>
            <person name="Lu X."/>
            <person name="Hou H."/>
            <person name="Wang Y."/>
            <person name="Zang X."/>
            <person name="Yin Y."/>
            <person name="Ma H."/>
            <person name="Zhang J."/>
            <person name="Wang Z."/>
            <person name="Zhang Y."/>
            <person name="Zhang D."/>
            <person name="Yonezawa T."/>
            <person name="Hasegawa M."/>
            <person name="Zhong Y."/>
            <person name="Liu W."/>
            <person name="Zhang Y."/>
            <person name="Huang Z."/>
            <person name="Zhang S."/>
            <person name="Long R."/>
            <person name="Yang H."/>
            <person name="Wang J."/>
            <person name="Lenstra J.A."/>
            <person name="Cooper D.N."/>
            <person name="Wu Y."/>
            <person name="Wang J."/>
            <person name="Shi P."/>
            <person name="Wang J."/>
            <person name="Liu J."/>
        </authorList>
    </citation>
    <scope>NUCLEOTIDE SEQUENCE [LARGE SCALE GENOMIC DNA]</scope>
    <source>
        <strain evidence="3">yakQH1</strain>
    </source>
</reference>
<name>L8IEF3_9CETA</name>
<dbReference type="AlphaFoldDB" id="L8IEF3"/>
<feature type="region of interest" description="Disordered" evidence="1">
    <location>
        <begin position="18"/>
        <end position="57"/>
    </location>
</feature>
<feature type="non-terminal residue" evidence="2">
    <location>
        <position position="1"/>
    </location>
</feature>
<evidence type="ECO:0000313" key="3">
    <source>
        <dbReference type="Proteomes" id="UP000011080"/>
    </source>
</evidence>